<evidence type="ECO:0000313" key="3">
    <source>
        <dbReference type="Proteomes" id="UP000033070"/>
    </source>
</evidence>
<dbReference type="STRING" id="1188319.OYT1_01961"/>
<evidence type="ECO:0000313" key="2">
    <source>
        <dbReference type="EMBL" id="BBE50857.1"/>
    </source>
</evidence>
<dbReference type="EMBL" id="AP018738">
    <property type="protein sequence ID" value="BBE50857.1"/>
    <property type="molecule type" value="Genomic_DNA"/>
</dbReference>
<evidence type="ECO:0000259" key="1">
    <source>
        <dbReference type="Pfam" id="PF14279"/>
    </source>
</evidence>
<dbReference type="AlphaFoldDB" id="A0A2Z6GBN7"/>
<gene>
    <name evidence="2" type="ORF">OYT1_ch1300</name>
</gene>
<dbReference type="Pfam" id="PF14279">
    <property type="entry name" value="HNH_5"/>
    <property type="match status" value="1"/>
</dbReference>
<keyword evidence="3" id="KW-1185">Reference proteome</keyword>
<protein>
    <recommendedName>
        <fullName evidence="1">HNH endonuclease 5 domain-containing protein</fullName>
    </recommendedName>
</protein>
<dbReference type="Proteomes" id="UP000033070">
    <property type="component" value="Chromosome"/>
</dbReference>
<dbReference type="KEGG" id="fam:OYT1_ch1300"/>
<name>A0A2Z6GBN7_9PROT</name>
<reference evidence="2 3" key="1">
    <citation type="submission" date="2018-06" db="EMBL/GenBank/DDBJ databases">
        <title>OYT1 Genome Sequencing.</title>
        <authorList>
            <person name="Kato S."/>
            <person name="Itoh T."/>
            <person name="Ohkuma M."/>
        </authorList>
    </citation>
    <scope>NUCLEOTIDE SEQUENCE [LARGE SCALE GENOMIC DNA]</scope>
    <source>
        <strain evidence="2 3">OYT1</strain>
    </source>
</reference>
<sequence>MLVFALSIPMHEQPTCIYCGEPGQFTDEHIFPAGLGGDDRRFLLKKLVCANCNTGIFSKLEAKFMRNSPAALARIFLQGQGRGSGKKASIPRLDTASNSIADPHSGHELESGLGAGGIPTVMPQIVISKEKLGLSGPDVIGIRALLDQISSLLIKDVLIVDKQKQSSIISYGVTTFIWSDDKYNFASTEQLAQPPSECIWLEPLKNSGDTEIARLFLRPTGQLVLRSETTEQIPEWLSIVRSQLSALSGAELPDPKTIEKPSMHIGMNIDTDAYSRVLAKIGMNIAIHTYGEQYCRDAAFDDIKASVLTGKPPVYMNLDGDIGANFGEFFSAMDGNSHLMMLASYSHGAGRHSVLFVIRLYGGAVHVIPLARDGAPSPPISEPTFFTVDYDNHIVEQLSLVKLAEKLMARSQIENL</sequence>
<dbReference type="InterPro" id="IPR029471">
    <property type="entry name" value="HNH_5"/>
</dbReference>
<dbReference type="RefSeq" id="WP_232013237.1">
    <property type="nucleotide sequence ID" value="NZ_AP018738.1"/>
</dbReference>
<accession>A0A2Z6GBN7</accession>
<proteinExistence type="predicted"/>
<organism evidence="2 3">
    <name type="scientific">Ferriphaselus amnicola</name>
    <dbReference type="NCBI Taxonomy" id="1188319"/>
    <lineage>
        <taxon>Bacteria</taxon>
        <taxon>Pseudomonadati</taxon>
        <taxon>Pseudomonadota</taxon>
        <taxon>Betaproteobacteria</taxon>
        <taxon>Nitrosomonadales</taxon>
        <taxon>Gallionellaceae</taxon>
        <taxon>Ferriphaselus</taxon>
    </lineage>
</organism>
<feature type="domain" description="HNH endonuclease 5" evidence="1">
    <location>
        <begin position="16"/>
        <end position="67"/>
    </location>
</feature>